<evidence type="ECO:0000313" key="2">
    <source>
        <dbReference type="EMBL" id="PSL35622.1"/>
    </source>
</evidence>
<name>A0A2P8GNS4_9BACT</name>
<feature type="signal peptide" evidence="1">
    <location>
        <begin position="1"/>
        <end position="17"/>
    </location>
</feature>
<gene>
    <name evidence="2" type="ORF">CLV42_101384</name>
</gene>
<keyword evidence="3" id="KW-1185">Reference proteome</keyword>
<evidence type="ECO:0000256" key="1">
    <source>
        <dbReference type="SAM" id="SignalP"/>
    </source>
</evidence>
<sequence length="384" mass="43583">MRYVLLLAAGISLFACNAPNTPGATTKTDPQHPGQGQFTAVIREDQIFDKELVLSALRITKGKNKVSDKYFLKGVDAYRNQKNPEEGVKLFKQSIQEQPQARTYFELGNALAELNNLKDAAAAYQIAEALDYKPTSKVLYNLACVYSRAEEGKAASYYLISAIEFGYSNAKNIFEDKDLEYLRNFMDFKTTVTAALSGATDPDKLQWNLFWHEFKPVVYPLVLDEKYGNKLGEDYISYEYERFVAEMRDNDKFSRDVGYEFYHVGLAKATDSVKTIVYAVKNVIMGGDVPPEYYIVSFDHVGKLIDKMLIGGHEKLKDPFRVATLTENGNIEIGLFNQVYKKNPEEEGYEDNELVDVKLLEKQLYSITADGHFVRKENLLGMNL</sequence>
<keyword evidence="1" id="KW-0732">Signal</keyword>
<accession>A0A2P8GNS4</accession>
<dbReference type="OrthoDB" id="642461at2"/>
<dbReference type="RefSeq" id="WP_106600200.1">
    <property type="nucleotide sequence ID" value="NZ_PYGK01000001.1"/>
</dbReference>
<evidence type="ECO:0000313" key="3">
    <source>
        <dbReference type="Proteomes" id="UP000240978"/>
    </source>
</evidence>
<organism evidence="2 3">
    <name type="scientific">Chitinophaga ginsengisoli</name>
    <dbReference type="NCBI Taxonomy" id="363837"/>
    <lineage>
        <taxon>Bacteria</taxon>
        <taxon>Pseudomonadati</taxon>
        <taxon>Bacteroidota</taxon>
        <taxon>Chitinophagia</taxon>
        <taxon>Chitinophagales</taxon>
        <taxon>Chitinophagaceae</taxon>
        <taxon>Chitinophaga</taxon>
    </lineage>
</organism>
<dbReference type="Proteomes" id="UP000240978">
    <property type="component" value="Unassembled WGS sequence"/>
</dbReference>
<feature type="chain" id="PRO_5015105881" evidence="1">
    <location>
        <begin position="18"/>
        <end position="384"/>
    </location>
</feature>
<proteinExistence type="predicted"/>
<dbReference type="NCBIfam" id="NF047558">
    <property type="entry name" value="TPR_END_plus"/>
    <property type="match status" value="1"/>
</dbReference>
<comment type="caution">
    <text evidence="2">The sequence shown here is derived from an EMBL/GenBank/DDBJ whole genome shotgun (WGS) entry which is preliminary data.</text>
</comment>
<reference evidence="2 3" key="1">
    <citation type="submission" date="2018-03" db="EMBL/GenBank/DDBJ databases">
        <title>Genomic Encyclopedia of Archaeal and Bacterial Type Strains, Phase II (KMG-II): from individual species to whole genera.</title>
        <authorList>
            <person name="Goeker M."/>
        </authorList>
    </citation>
    <scope>NUCLEOTIDE SEQUENCE [LARGE SCALE GENOMIC DNA]</scope>
    <source>
        <strain evidence="2 3">DSM 18107</strain>
    </source>
</reference>
<dbReference type="InterPro" id="IPR019734">
    <property type="entry name" value="TPR_rpt"/>
</dbReference>
<dbReference type="SUPFAM" id="SSF48452">
    <property type="entry name" value="TPR-like"/>
    <property type="match status" value="1"/>
</dbReference>
<protein>
    <submittedName>
        <fullName evidence="2">Uncharacterized protein</fullName>
    </submittedName>
</protein>
<dbReference type="AlphaFoldDB" id="A0A2P8GNS4"/>
<dbReference type="SMART" id="SM00028">
    <property type="entry name" value="TPR"/>
    <property type="match status" value="2"/>
</dbReference>
<dbReference type="Gene3D" id="1.25.40.10">
    <property type="entry name" value="Tetratricopeptide repeat domain"/>
    <property type="match status" value="1"/>
</dbReference>
<dbReference type="InterPro" id="IPR011990">
    <property type="entry name" value="TPR-like_helical_dom_sf"/>
</dbReference>
<dbReference type="EMBL" id="PYGK01000001">
    <property type="protein sequence ID" value="PSL35622.1"/>
    <property type="molecule type" value="Genomic_DNA"/>
</dbReference>
<dbReference type="PROSITE" id="PS51257">
    <property type="entry name" value="PROKAR_LIPOPROTEIN"/>
    <property type="match status" value="1"/>
</dbReference>